<dbReference type="EMBL" id="MCFH01000046">
    <property type="protein sequence ID" value="ORX44322.1"/>
    <property type="molecule type" value="Genomic_DNA"/>
</dbReference>
<dbReference type="STRING" id="1754191.A0A1Y1V039"/>
<evidence type="ECO:0000259" key="5">
    <source>
        <dbReference type="PROSITE" id="PS50893"/>
    </source>
</evidence>
<keyword evidence="3" id="KW-0067">ATP-binding</keyword>
<dbReference type="PROSITE" id="PS50893">
    <property type="entry name" value="ABC_TRANSPORTER_2"/>
    <property type="match status" value="2"/>
</dbReference>
<dbReference type="InterPro" id="IPR050611">
    <property type="entry name" value="ABCF"/>
</dbReference>
<keyword evidence="6" id="KW-0378">Hydrolase</keyword>
<dbReference type="FunFam" id="3.40.50.300:FF:000104">
    <property type="entry name" value="ATP-binding cassette sub-family F member 3"/>
    <property type="match status" value="1"/>
</dbReference>
<dbReference type="InterPro" id="IPR003593">
    <property type="entry name" value="AAA+_ATPase"/>
</dbReference>
<dbReference type="GO" id="GO:0005524">
    <property type="term" value="F:ATP binding"/>
    <property type="evidence" value="ECO:0007669"/>
    <property type="project" value="UniProtKB-KW"/>
</dbReference>
<accession>A0A1Y1V039</accession>
<dbReference type="PANTHER" id="PTHR19211:SF117">
    <property type="entry name" value="ATP-BINDING CASSETTE SUB-FAMILY F MEMBER 3"/>
    <property type="match status" value="1"/>
</dbReference>
<dbReference type="PROSITE" id="PS00211">
    <property type="entry name" value="ABC_TRANSPORTER_1"/>
    <property type="match status" value="1"/>
</dbReference>
<feature type="domain" description="ABC transporter" evidence="5">
    <location>
        <begin position="412"/>
        <end position="627"/>
    </location>
</feature>
<dbReference type="AlphaFoldDB" id="A0A1Y1V039"/>
<dbReference type="PANTHER" id="PTHR19211">
    <property type="entry name" value="ATP-BINDING TRANSPORT PROTEIN-RELATED"/>
    <property type="match status" value="1"/>
</dbReference>
<dbReference type="InterPro" id="IPR003439">
    <property type="entry name" value="ABC_transporter-like_ATP-bd"/>
</dbReference>
<reference evidence="6 7" key="2">
    <citation type="submission" date="2016-08" db="EMBL/GenBank/DDBJ databases">
        <title>Pervasive Adenine N6-methylation of Active Genes in Fungi.</title>
        <authorList>
            <consortium name="DOE Joint Genome Institute"/>
            <person name="Mondo S.J."/>
            <person name="Dannebaum R.O."/>
            <person name="Kuo R.C."/>
            <person name="Labutti K."/>
            <person name="Haridas S."/>
            <person name="Kuo A."/>
            <person name="Salamov A."/>
            <person name="Ahrendt S.R."/>
            <person name="Lipzen A."/>
            <person name="Sullivan W."/>
            <person name="Andreopoulos W.B."/>
            <person name="Clum A."/>
            <person name="Lindquist E."/>
            <person name="Daum C."/>
            <person name="Ramamoorthy G.K."/>
            <person name="Gryganskyi A."/>
            <person name="Culley D."/>
            <person name="Magnuson J.K."/>
            <person name="James T.Y."/>
            <person name="O'Malley M.A."/>
            <person name="Stajich J.E."/>
            <person name="Spatafora J.W."/>
            <person name="Visel A."/>
            <person name="Grigoriev I.V."/>
        </authorList>
    </citation>
    <scope>NUCLEOTIDE SEQUENCE [LARGE SCALE GENOMIC DNA]</scope>
    <source>
        <strain evidence="7">finn</strain>
    </source>
</reference>
<dbReference type="CDD" id="cd03221">
    <property type="entry name" value="ABCF_EF-3"/>
    <property type="match status" value="2"/>
</dbReference>
<sequence>MNANTINSNDIFSTKVSDIRWLNSNRGPNAIDEKKLKEQEKQLKKKLAKREQRLLEKDLPVYDPSKPPEIIVNQMPVNTADQKTKDLIIENFDIHYGSKCILMNADLTLSSGRRYGLVGKNGVGKSTLLRAIAWRELKYPEHLTIFNVEQEIQGDDTPALQSVLECDKVRTELIKEEKEILQKLEAKNNEDESKLTVRLKNIYQKLEEIEADTAETRASTILSGLGFSQDSQKLPTKSFSGGWRMRLSLAQALFSRPDILLLDEPTNMLDFPAVVWLENYIKNDLRSTLCVVSHDRAFLDNVTTDIIHLHNYSLESYRGNFSTFSATKNERRRNQIREYEAQLQYRQHLQAFIDRWRYNAKRAPQAQSKLKILEKLPPLEPPPKDEMEGLGENERMVYFKFGEPERVTPPIMQMEDVSFGYVPEKIILENVGFDLQMDSKIAVVGPNGAGKTTLINLLLGYNQPNSGIVRSNGRLKIGHFNQFHVDQLDLNMTCVQLLASKFPGQTEEEYRRQLGRFGITGQTGLQVIGTLSGGQKSRVVFTMIAMSHPHVLVLDEPSNHLDMDTIDALTLSLKDFKGGVLVVSHDEKFLDAVCNEVWICADKKLTRFTGNENSNEGIVKQYKESLNIDYV</sequence>
<dbReference type="InterPro" id="IPR032781">
    <property type="entry name" value="ABC_tran_Xtn"/>
</dbReference>
<evidence type="ECO:0000256" key="4">
    <source>
        <dbReference type="SAM" id="Coils"/>
    </source>
</evidence>
<evidence type="ECO:0000313" key="7">
    <source>
        <dbReference type="Proteomes" id="UP000193719"/>
    </source>
</evidence>
<dbReference type="Proteomes" id="UP000193719">
    <property type="component" value="Unassembled WGS sequence"/>
</dbReference>
<feature type="domain" description="ABC transporter" evidence="5">
    <location>
        <begin position="82"/>
        <end position="336"/>
    </location>
</feature>
<dbReference type="InterPro" id="IPR017871">
    <property type="entry name" value="ABC_transporter-like_CS"/>
</dbReference>
<dbReference type="InterPro" id="IPR027417">
    <property type="entry name" value="P-loop_NTPase"/>
</dbReference>
<keyword evidence="1" id="KW-0677">Repeat</keyword>
<dbReference type="GO" id="GO:0016887">
    <property type="term" value="F:ATP hydrolysis activity"/>
    <property type="evidence" value="ECO:0007669"/>
    <property type="project" value="InterPro"/>
</dbReference>
<evidence type="ECO:0000313" key="6">
    <source>
        <dbReference type="EMBL" id="ORX44322.1"/>
    </source>
</evidence>
<evidence type="ECO:0000256" key="3">
    <source>
        <dbReference type="ARBA" id="ARBA00022840"/>
    </source>
</evidence>
<evidence type="ECO:0000256" key="1">
    <source>
        <dbReference type="ARBA" id="ARBA00022737"/>
    </source>
</evidence>
<dbReference type="Pfam" id="PF12848">
    <property type="entry name" value="ABC_tran_Xtn"/>
    <property type="match status" value="1"/>
</dbReference>
<name>A0A1Y1V039_9FUNG</name>
<keyword evidence="4" id="KW-0175">Coiled coil</keyword>
<dbReference type="OrthoDB" id="2110130at2759"/>
<protein>
    <submittedName>
        <fullName evidence="6">p-loop containing nucleoside triphosphate hydrolase protein</fullName>
    </submittedName>
</protein>
<dbReference type="SMART" id="SM00382">
    <property type="entry name" value="AAA"/>
    <property type="match status" value="2"/>
</dbReference>
<keyword evidence="7" id="KW-1185">Reference proteome</keyword>
<dbReference type="Gene3D" id="3.40.50.300">
    <property type="entry name" value="P-loop containing nucleotide triphosphate hydrolases"/>
    <property type="match status" value="2"/>
</dbReference>
<reference evidence="6 7" key="1">
    <citation type="submission" date="2016-08" db="EMBL/GenBank/DDBJ databases">
        <title>Genomes of anaerobic fungi encode conserved fungal cellulosomes for biomass hydrolysis.</title>
        <authorList>
            <consortium name="DOE Joint Genome Institute"/>
            <person name="Haitjema C.H."/>
            <person name="Gilmore S.P."/>
            <person name="Henske J.K."/>
            <person name="Solomon K.V."/>
            <person name="De Groot R."/>
            <person name="Kuo A."/>
            <person name="Mondo S.J."/>
            <person name="Salamov A.A."/>
            <person name="Labutti K."/>
            <person name="Zhao Z."/>
            <person name="Chiniquy J."/>
            <person name="Barry K."/>
            <person name="Brewer H.M."/>
            <person name="Purvine S.O."/>
            <person name="Wright A.T."/>
            <person name="Boxma B."/>
            <person name="Van Alen T."/>
            <person name="Hackstein J.H."/>
            <person name="Baker S.E."/>
            <person name="Grigoriev I.V."/>
            <person name="O'Malley M.A."/>
        </authorList>
    </citation>
    <scope>NUCLEOTIDE SEQUENCE [LARGE SCALE GENOMIC DNA]</scope>
    <source>
        <strain evidence="7">finn</strain>
    </source>
</reference>
<evidence type="ECO:0000256" key="2">
    <source>
        <dbReference type="ARBA" id="ARBA00022741"/>
    </source>
</evidence>
<comment type="caution">
    <text evidence="6">The sequence shown here is derived from an EMBL/GenBank/DDBJ whole genome shotgun (WGS) entry which is preliminary data.</text>
</comment>
<keyword evidence="2" id="KW-0547">Nucleotide-binding</keyword>
<dbReference type="SUPFAM" id="SSF52540">
    <property type="entry name" value="P-loop containing nucleoside triphosphate hydrolases"/>
    <property type="match status" value="2"/>
</dbReference>
<dbReference type="FunFam" id="3.40.50.300:FF:000011">
    <property type="entry name" value="Putative ABC transporter ATP-binding component"/>
    <property type="match status" value="1"/>
</dbReference>
<dbReference type="Pfam" id="PF00005">
    <property type="entry name" value="ABC_tran"/>
    <property type="match status" value="2"/>
</dbReference>
<organism evidence="6 7">
    <name type="scientific">Piromyces finnis</name>
    <dbReference type="NCBI Taxonomy" id="1754191"/>
    <lineage>
        <taxon>Eukaryota</taxon>
        <taxon>Fungi</taxon>
        <taxon>Fungi incertae sedis</taxon>
        <taxon>Chytridiomycota</taxon>
        <taxon>Chytridiomycota incertae sedis</taxon>
        <taxon>Neocallimastigomycetes</taxon>
        <taxon>Neocallimastigales</taxon>
        <taxon>Neocallimastigaceae</taxon>
        <taxon>Piromyces</taxon>
    </lineage>
</organism>
<feature type="coiled-coil region" evidence="4">
    <location>
        <begin position="29"/>
        <end position="57"/>
    </location>
</feature>
<proteinExistence type="predicted"/>
<gene>
    <name evidence="6" type="ORF">BCR36DRAFT_301786</name>
</gene>